<dbReference type="AlphaFoldDB" id="A0A3S1B5X3"/>
<proteinExistence type="predicted"/>
<dbReference type="Proteomes" id="UP000271974">
    <property type="component" value="Unassembled WGS sequence"/>
</dbReference>
<name>A0A3S1B5X3_ELYCH</name>
<reference evidence="2 3" key="1">
    <citation type="submission" date="2019-01" db="EMBL/GenBank/DDBJ databases">
        <title>A draft genome assembly of the solar-powered sea slug Elysia chlorotica.</title>
        <authorList>
            <person name="Cai H."/>
            <person name="Li Q."/>
            <person name="Fang X."/>
            <person name="Li J."/>
            <person name="Curtis N.E."/>
            <person name="Altenburger A."/>
            <person name="Shibata T."/>
            <person name="Feng M."/>
            <person name="Maeda T."/>
            <person name="Schwartz J.A."/>
            <person name="Shigenobu S."/>
            <person name="Lundholm N."/>
            <person name="Nishiyama T."/>
            <person name="Yang H."/>
            <person name="Hasebe M."/>
            <person name="Li S."/>
            <person name="Pierce S.K."/>
            <person name="Wang J."/>
        </authorList>
    </citation>
    <scope>NUCLEOTIDE SEQUENCE [LARGE SCALE GENOMIC DNA]</scope>
    <source>
        <strain evidence="2">EC2010</strain>
        <tissue evidence="2">Whole organism of an adult</tissue>
    </source>
</reference>
<evidence type="ECO:0000313" key="3">
    <source>
        <dbReference type="Proteomes" id="UP000271974"/>
    </source>
</evidence>
<evidence type="ECO:0000313" key="2">
    <source>
        <dbReference type="EMBL" id="RUS72830.1"/>
    </source>
</evidence>
<feature type="region of interest" description="Disordered" evidence="1">
    <location>
        <begin position="1"/>
        <end position="22"/>
    </location>
</feature>
<protein>
    <submittedName>
        <fullName evidence="2">Uncharacterized protein</fullName>
    </submittedName>
</protein>
<dbReference type="OrthoDB" id="6148327at2759"/>
<comment type="caution">
    <text evidence="2">The sequence shown here is derived from an EMBL/GenBank/DDBJ whole genome shotgun (WGS) entry which is preliminary data.</text>
</comment>
<feature type="compositionally biased region" description="Acidic residues" evidence="1">
    <location>
        <begin position="121"/>
        <end position="131"/>
    </location>
</feature>
<gene>
    <name evidence="2" type="ORF">EGW08_019409</name>
</gene>
<accession>A0A3S1B5X3</accession>
<feature type="region of interest" description="Disordered" evidence="1">
    <location>
        <begin position="110"/>
        <end position="131"/>
    </location>
</feature>
<feature type="compositionally biased region" description="Polar residues" evidence="1">
    <location>
        <begin position="1"/>
        <end position="11"/>
    </location>
</feature>
<keyword evidence="3" id="KW-1185">Reference proteome</keyword>
<dbReference type="EMBL" id="RQTK01001012">
    <property type="protein sequence ID" value="RUS72830.1"/>
    <property type="molecule type" value="Genomic_DNA"/>
</dbReference>
<feature type="region of interest" description="Disordered" evidence="1">
    <location>
        <begin position="39"/>
        <end position="68"/>
    </location>
</feature>
<organism evidence="2 3">
    <name type="scientific">Elysia chlorotica</name>
    <name type="common">Eastern emerald elysia</name>
    <name type="synonym">Sea slug</name>
    <dbReference type="NCBI Taxonomy" id="188477"/>
    <lineage>
        <taxon>Eukaryota</taxon>
        <taxon>Metazoa</taxon>
        <taxon>Spiralia</taxon>
        <taxon>Lophotrochozoa</taxon>
        <taxon>Mollusca</taxon>
        <taxon>Gastropoda</taxon>
        <taxon>Heterobranchia</taxon>
        <taxon>Euthyneura</taxon>
        <taxon>Panpulmonata</taxon>
        <taxon>Sacoglossa</taxon>
        <taxon>Placobranchoidea</taxon>
        <taxon>Plakobranchidae</taxon>
        <taxon>Elysia</taxon>
    </lineage>
</organism>
<sequence>MKSSEQESTCMDSDDVGPSWLHPSIQSRHQINLLQPNNEEHHKTSSNLNGQNFFHFRSSHSIDPDTNKFAENKTQHHANNGFSESENRIQHGFSFGRRSLSENHEKLYSSGDLRDSWSGESIEDEDEEEDKEELKLTDIYKSTGDIPGALLYKTDTERRAMSKRIGGIGFAGQNLSLGHILGCVGDDSSLIPSRLHVLETCYVLDEVSPVQTDIRWCPPDNVSRFQRLVYEFEFCDITSEALKSEELSWCPVARVHYPVIRVYRSESSLLLGKRRLKRAHHDTIYKLRVRAVGHLMGRAGSALMRIGRSLSSQELSHEIVGDWSSDVFLSYVGWDNQGRTQQLTSL</sequence>
<evidence type="ECO:0000256" key="1">
    <source>
        <dbReference type="SAM" id="MobiDB-lite"/>
    </source>
</evidence>